<proteinExistence type="predicted"/>
<reference evidence="1" key="1">
    <citation type="submission" date="2020-01" db="EMBL/GenBank/DDBJ databases">
        <authorList>
            <person name="Meier V. D."/>
            <person name="Meier V D."/>
        </authorList>
    </citation>
    <scope>NUCLEOTIDE SEQUENCE</scope>
    <source>
        <strain evidence="1">HLG_WM_MAG_05</strain>
    </source>
</reference>
<dbReference type="InterPro" id="IPR014988">
    <property type="entry name" value="Uncharacterised_YqcI/YcgG"/>
</dbReference>
<name>A0A6S6SI46_9BACT</name>
<sequence>MISINKIKKQNPKIYQKIFNTFNNKNFPCIYGKISFNKNYMYTGLYKDISEDSITHLANDLSEMSNFLLDDISDNEKKFSTFIAIFDIDTKTLLFDELWYKIIKSLHKKDKKEWVKNATKNLNHKDFKFSFNGELWYPVLITPNHPNHIRRSEITILSFQADKTFERNKNLNNEFYQKIRKEIHQKINKIYTNNKPHYLSNSSTGKGIVQFLGYDFEKDRSFKYPKIF</sequence>
<organism evidence="1">
    <name type="scientific">uncultured Sulfurovum sp</name>
    <dbReference type="NCBI Taxonomy" id="269237"/>
    <lineage>
        <taxon>Bacteria</taxon>
        <taxon>Pseudomonadati</taxon>
        <taxon>Campylobacterota</taxon>
        <taxon>Epsilonproteobacteria</taxon>
        <taxon>Campylobacterales</taxon>
        <taxon>Sulfurovaceae</taxon>
        <taxon>Sulfurovum</taxon>
        <taxon>environmental samples</taxon>
    </lineage>
</organism>
<accession>A0A6S6SI46</accession>
<dbReference type="Pfam" id="PF08892">
    <property type="entry name" value="YqcI_YcgG"/>
    <property type="match status" value="1"/>
</dbReference>
<protein>
    <submittedName>
        <fullName evidence="1">Uncharacterized protein</fullName>
    </submittedName>
</protein>
<dbReference type="EMBL" id="CACVAU010000019">
    <property type="protein sequence ID" value="CAA6805828.1"/>
    <property type="molecule type" value="Genomic_DNA"/>
</dbReference>
<evidence type="ECO:0000313" key="1">
    <source>
        <dbReference type="EMBL" id="CAA6805828.1"/>
    </source>
</evidence>
<dbReference type="AlphaFoldDB" id="A0A6S6SI46"/>
<dbReference type="PANTHER" id="PTHR40045">
    <property type="entry name" value="YCGG FAMILY PROTEIN"/>
    <property type="match status" value="1"/>
</dbReference>
<gene>
    <name evidence="1" type="ORF">HELGO_WM12479</name>
</gene>
<dbReference type="PANTHER" id="PTHR40045:SF1">
    <property type="entry name" value="YQCI_YCGG FAMILY PROTEIN"/>
    <property type="match status" value="1"/>
</dbReference>